<feature type="non-terminal residue" evidence="2">
    <location>
        <position position="1"/>
    </location>
</feature>
<protein>
    <submittedName>
        <fullName evidence="2">Uncharacterized protein</fullName>
    </submittedName>
</protein>
<comment type="caution">
    <text evidence="2">The sequence shown here is derived from an EMBL/GenBank/DDBJ whole genome shotgun (WGS) entry which is preliminary data.</text>
</comment>
<proteinExistence type="predicted"/>
<reference evidence="2 3" key="1">
    <citation type="journal article" date="2015" name="BMC Genomics">
        <title>Insights from the genome of Ophiocordyceps polyrhachis-furcata to pathogenicity and host specificity in insect fungi.</title>
        <authorList>
            <person name="Wichadakul D."/>
            <person name="Kobmoo N."/>
            <person name="Ingsriswang S."/>
            <person name="Tangphatsornruang S."/>
            <person name="Chantasingh D."/>
            <person name="Luangsa-ard J.J."/>
            <person name="Eurwilaichitr L."/>
        </authorList>
    </citation>
    <scope>NUCLEOTIDE SEQUENCE [LARGE SCALE GENOMIC DNA]</scope>
    <source>
        <strain evidence="2 3">BCC 54312</strain>
    </source>
</reference>
<evidence type="ECO:0000313" key="3">
    <source>
        <dbReference type="Proteomes" id="UP000253664"/>
    </source>
</evidence>
<dbReference type="Proteomes" id="UP000253664">
    <property type="component" value="Unassembled WGS sequence"/>
</dbReference>
<evidence type="ECO:0000313" key="2">
    <source>
        <dbReference type="EMBL" id="RCI07406.1"/>
    </source>
</evidence>
<feature type="non-terminal residue" evidence="2">
    <location>
        <position position="145"/>
    </location>
</feature>
<name>A0A367KZ15_9HYPO</name>
<feature type="region of interest" description="Disordered" evidence="1">
    <location>
        <begin position="1"/>
        <end position="145"/>
    </location>
</feature>
<keyword evidence="3" id="KW-1185">Reference proteome</keyword>
<evidence type="ECO:0000256" key="1">
    <source>
        <dbReference type="SAM" id="MobiDB-lite"/>
    </source>
</evidence>
<accession>A0A367KZ15</accession>
<dbReference type="OrthoDB" id="10547533at2759"/>
<feature type="compositionally biased region" description="Polar residues" evidence="1">
    <location>
        <begin position="133"/>
        <end position="145"/>
    </location>
</feature>
<feature type="compositionally biased region" description="Polar residues" evidence="1">
    <location>
        <begin position="19"/>
        <end position="33"/>
    </location>
</feature>
<organism evidence="2 3">
    <name type="scientific">Ophiocordyceps polyrhachis-furcata BCC 54312</name>
    <dbReference type="NCBI Taxonomy" id="1330021"/>
    <lineage>
        <taxon>Eukaryota</taxon>
        <taxon>Fungi</taxon>
        <taxon>Dikarya</taxon>
        <taxon>Ascomycota</taxon>
        <taxon>Pezizomycotina</taxon>
        <taxon>Sordariomycetes</taxon>
        <taxon>Hypocreomycetidae</taxon>
        <taxon>Hypocreales</taxon>
        <taxon>Ophiocordycipitaceae</taxon>
        <taxon>Ophiocordyceps</taxon>
    </lineage>
</organism>
<gene>
    <name evidence="2" type="ORF">L249_4509</name>
</gene>
<sequence>HLSVRQPTVAHLSPINKPATDQSTSRASQSAANSRPAASKPSVQSAAAALHKISTKDPIPPAAIQSSRHLSVRQPTVAHLSPINKPATDQSTSRASQSAANSRPAASKPSVQSAAAALHKISTKDPIPPASHRGSSILSSGFNLK</sequence>
<dbReference type="EMBL" id="LKCN02000030">
    <property type="protein sequence ID" value="RCI07406.1"/>
    <property type="molecule type" value="Genomic_DNA"/>
</dbReference>
<feature type="compositionally biased region" description="Polar residues" evidence="1">
    <location>
        <begin position="87"/>
        <end position="101"/>
    </location>
</feature>
<dbReference type="AlphaFoldDB" id="A0A367KZ15"/>